<accession>A0A2R5EMP8</accession>
<dbReference type="AlphaFoldDB" id="A0A2R5EMP8"/>
<dbReference type="EMBL" id="BDQX01000116">
    <property type="protein sequence ID" value="GBG07940.1"/>
    <property type="molecule type" value="Genomic_DNA"/>
</dbReference>
<reference evidence="1 2" key="1">
    <citation type="submission" date="2017-08" db="EMBL/GenBank/DDBJ databases">
        <title>Substantial Increase in Enzyme Production by Combined Drug-Resistance Mutations in Paenibacillus agaridevorans.</title>
        <authorList>
            <person name="Tanaka Y."/>
            <person name="Funane K."/>
            <person name="Hosaka T."/>
            <person name="Shiwa Y."/>
            <person name="Fujita N."/>
            <person name="Miyazaki T."/>
            <person name="Yoshikawa H."/>
            <person name="Murakami K."/>
            <person name="Kasahara K."/>
            <person name="Inaoka T."/>
            <person name="Hiraga Y."/>
            <person name="Ochi K."/>
        </authorList>
    </citation>
    <scope>NUCLEOTIDE SEQUENCE [LARGE SCALE GENOMIC DNA]</scope>
    <source>
        <strain evidence="1 2">T-3040</strain>
    </source>
</reference>
<dbReference type="Proteomes" id="UP000245202">
    <property type="component" value="Unassembled WGS sequence"/>
</dbReference>
<comment type="caution">
    <text evidence="1">The sequence shown here is derived from an EMBL/GenBank/DDBJ whole genome shotgun (WGS) entry which is preliminary data.</text>
</comment>
<proteinExistence type="predicted"/>
<protein>
    <submittedName>
        <fullName evidence="1">Uncharacterized protein</fullName>
    </submittedName>
</protein>
<evidence type="ECO:0000313" key="1">
    <source>
        <dbReference type="EMBL" id="GBG07940.1"/>
    </source>
</evidence>
<evidence type="ECO:0000313" key="2">
    <source>
        <dbReference type="Proteomes" id="UP000245202"/>
    </source>
</evidence>
<name>A0A2R5EMP8_9BACL</name>
<keyword evidence="2" id="KW-1185">Reference proteome</keyword>
<organism evidence="1 2">
    <name type="scientific">Paenibacillus agaridevorans</name>
    <dbReference type="NCBI Taxonomy" id="171404"/>
    <lineage>
        <taxon>Bacteria</taxon>
        <taxon>Bacillati</taxon>
        <taxon>Bacillota</taxon>
        <taxon>Bacilli</taxon>
        <taxon>Bacillales</taxon>
        <taxon>Paenibacillaceae</taxon>
        <taxon>Paenibacillus</taxon>
    </lineage>
</organism>
<gene>
    <name evidence="1" type="ORF">PAT3040_02505</name>
</gene>
<sequence>MGYVEYGQFRIYMQGRTEKRTTFEVKIQRRDKNNTIGKRAITKRKSVESDRFILEMLIHN</sequence>